<dbReference type="InterPro" id="IPR036397">
    <property type="entry name" value="RNaseH_sf"/>
</dbReference>
<name>A0A6L2P7J5_TANCI</name>
<dbReference type="AlphaFoldDB" id="A0A6L2P7J5"/>
<dbReference type="PANTHER" id="PTHR37984">
    <property type="entry name" value="PROTEIN CBG26694"/>
    <property type="match status" value="1"/>
</dbReference>
<dbReference type="InterPro" id="IPR043502">
    <property type="entry name" value="DNA/RNA_pol_sf"/>
</dbReference>
<dbReference type="Gene3D" id="3.30.420.10">
    <property type="entry name" value="Ribonuclease H-like superfamily/Ribonuclease H"/>
    <property type="match status" value="1"/>
</dbReference>
<dbReference type="InterPro" id="IPR043128">
    <property type="entry name" value="Rev_trsase/Diguanyl_cyclase"/>
</dbReference>
<dbReference type="EMBL" id="BKCJ010011051">
    <property type="protein sequence ID" value="GEU94336.1"/>
    <property type="molecule type" value="Genomic_DNA"/>
</dbReference>
<dbReference type="Gene3D" id="3.30.70.270">
    <property type="match status" value="1"/>
</dbReference>
<dbReference type="GO" id="GO:0003676">
    <property type="term" value="F:nucleic acid binding"/>
    <property type="evidence" value="ECO:0007669"/>
    <property type="project" value="InterPro"/>
</dbReference>
<organism evidence="1">
    <name type="scientific">Tanacetum cinerariifolium</name>
    <name type="common">Dalmatian daisy</name>
    <name type="synonym">Chrysanthemum cinerariifolium</name>
    <dbReference type="NCBI Taxonomy" id="118510"/>
    <lineage>
        <taxon>Eukaryota</taxon>
        <taxon>Viridiplantae</taxon>
        <taxon>Streptophyta</taxon>
        <taxon>Embryophyta</taxon>
        <taxon>Tracheophyta</taxon>
        <taxon>Spermatophyta</taxon>
        <taxon>Magnoliopsida</taxon>
        <taxon>eudicotyledons</taxon>
        <taxon>Gunneridae</taxon>
        <taxon>Pentapetalae</taxon>
        <taxon>asterids</taxon>
        <taxon>campanulids</taxon>
        <taxon>Asterales</taxon>
        <taxon>Asteraceae</taxon>
        <taxon>Asteroideae</taxon>
        <taxon>Anthemideae</taxon>
        <taxon>Anthemidinae</taxon>
        <taxon>Tanacetum</taxon>
    </lineage>
</organism>
<sequence length="233" mass="27463">MLFQKKDGSFQMYIDYQELDKLTIKNLPRINDLFDQLQGDVRTIIMDVVHAMRYSFHPGANKMYYDYERCISGRKALGTWLDMSTAYHPQTDGQSERTIQTLEDMLRACRWSPILWAKVKENRLIGPEMVQETTNKVVLIKERLKAARDRQKSYTDNRRKPLEFEVGNQVLLKVSPWKGAVHFVKKGKLAPRIPIVKVRWNSKREPEFTWEREDFMKAKYHNLFSKRVGGSTS</sequence>
<dbReference type="SUPFAM" id="SSF56672">
    <property type="entry name" value="DNA/RNA polymerases"/>
    <property type="match status" value="1"/>
</dbReference>
<dbReference type="SUPFAM" id="SSF53098">
    <property type="entry name" value="Ribonuclease H-like"/>
    <property type="match status" value="1"/>
</dbReference>
<keyword evidence="1" id="KW-0808">Transferase</keyword>
<dbReference type="Gene3D" id="3.10.10.10">
    <property type="entry name" value="HIV Type 1 Reverse Transcriptase, subunit A, domain 1"/>
    <property type="match status" value="1"/>
</dbReference>
<reference evidence="1" key="1">
    <citation type="journal article" date="2019" name="Sci. Rep.">
        <title>Draft genome of Tanacetum cinerariifolium, the natural source of mosquito coil.</title>
        <authorList>
            <person name="Yamashiro T."/>
            <person name="Shiraishi A."/>
            <person name="Satake H."/>
            <person name="Nakayama K."/>
        </authorList>
    </citation>
    <scope>NUCLEOTIDE SEQUENCE</scope>
</reference>
<keyword evidence="1" id="KW-0695">RNA-directed DNA polymerase</keyword>
<gene>
    <name evidence="1" type="ORF">Tci_066314</name>
</gene>
<dbReference type="GO" id="GO:0003964">
    <property type="term" value="F:RNA-directed DNA polymerase activity"/>
    <property type="evidence" value="ECO:0007669"/>
    <property type="project" value="UniProtKB-KW"/>
</dbReference>
<dbReference type="PANTHER" id="PTHR37984:SF15">
    <property type="entry name" value="INTEGRASE CATALYTIC DOMAIN-CONTAINING PROTEIN"/>
    <property type="match status" value="1"/>
</dbReference>
<protein>
    <submittedName>
        <fullName evidence="1">Putative reverse transcriptase domain-containing protein</fullName>
    </submittedName>
</protein>
<evidence type="ECO:0000313" key="1">
    <source>
        <dbReference type="EMBL" id="GEU94336.1"/>
    </source>
</evidence>
<dbReference type="InterPro" id="IPR050951">
    <property type="entry name" value="Retrovirus_Pol_polyprotein"/>
</dbReference>
<dbReference type="InterPro" id="IPR012337">
    <property type="entry name" value="RNaseH-like_sf"/>
</dbReference>
<keyword evidence="1" id="KW-0548">Nucleotidyltransferase</keyword>
<comment type="caution">
    <text evidence="1">The sequence shown here is derived from an EMBL/GenBank/DDBJ whole genome shotgun (WGS) entry which is preliminary data.</text>
</comment>
<accession>A0A6L2P7J5</accession>
<proteinExistence type="predicted"/>